<keyword evidence="3" id="KW-1185">Reference proteome</keyword>
<dbReference type="OrthoDB" id="8549922at2"/>
<proteinExistence type="predicted"/>
<dbReference type="SUPFAM" id="SSF53448">
    <property type="entry name" value="Nucleotide-diphospho-sugar transferases"/>
    <property type="match status" value="1"/>
</dbReference>
<dbReference type="AlphaFoldDB" id="D1BX30"/>
<dbReference type="InterPro" id="IPR007554">
    <property type="entry name" value="Glycerophosphate_synth"/>
</dbReference>
<dbReference type="GO" id="GO:0016020">
    <property type="term" value="C:membrane"/>
    <property type="evidence" value="ECO:0007669"/>
    <property type="project" value="InterPro"/>
</dbReference>
<dbReference type="InterPro" id="IPR043148">
    <property type="entry name" value="TagF_C"/>
</dbReference>
<dbReference type="SUPFAM" id="SSF53756">
    <property type="entry name" value="UDP-Glycosyltransferase/glycogen phosphorylase"/>
    <property type="match status" value="1"/>
</dbReference>
<dbReference type="EMBL" id="CP001821">
    <property type="protein sequence ID" value="ACZ31598.1"/>
    <property type="molecule type" value="Genomic_DNA"/>
</dbReference>
<dbReference type="GO" id="GO:0047355">
    <property type="term" value="F:CDP-glycerol glycerophosphotransferase activity"/>
    <property type="evidence" value="ECO:0007669"/>
    <property type="project" value="InterPro"/>
</dbReference>
<accession>D1BX30</accession>
<dbReference type="PANTHER" id="PTHR43685:SF2">
    <property type="entry name" value="GLYCOSYLTRANSFERASE 2-LIKE DOMAIN-CONTAINING PROTEIN"/>
    <property type="match status" value="1"/>
</dbReference>
<dbReference type="Pfam" id="PF00535">
    <property type="entry name" value="Glycos_transf_2"/>
    <property type="match status" value="1"/>
</dbReference>
<dbReference type="RefSeq" id="WP_012879340.1">
    <property type="nucleotide sequence ID" value="NC_013530.1"/>
</dbReference>
<dbReference type="Gene3D" id="3.40.50.12580">
    <property type="match status" value="1"/>
</dbReference>
<evidence type="ECO:0000313" key="3">
    <source>
        <dbReference type="Proteomes" id="UP000002255"/>
    </source>
</evidence>
<feature type="domain" description="Glycosyltransferase 2-like" evidence="1">
    <location>
        <begin position="10"/>
        <end position="118"/>
    </location>
</feature>
<dbReference type="CDD" id="cd00761">
    <property type="entry name" value="Glyco_tranf_GTA_type"/>
    <property type="match status" value="1"/>
</dbReference>
<dbReference type="Gene3D" id="3.90.550.10">
    <property type="entry name" value="Spore Coat Polysaccharide Biosynthesis Protein SpsA, Chain A"/>
    <property type="match status" value="1"/>
</dbReference>
<dbReference type="STRING" id="446471.Xcel_2584"/>
<dbReference type="HOGENOM" id="CLU_006538_1_0_11"/>
<sequence length="876" mass="97951">MPRSEPPLLSLVVACYSVARYVPELIASLEAQLTDEVEVVVVDDGSTDATPSILRDWAAATRHRVTVIEQANSGVAAARNAGLDVAAGEWVSFPDGDDVLGPDYLREVTGYLRSRDAQSVRLVAANIVVLDDASGRVAAIHPLRAKFARGRRAIRLADEPNAIQLHTNSAFVRRDDLVTAGHRFDPRIRPSFEDAALLAQVLLDDADPKLAVLPEARYHYRQRSDQSSLVASGWAKAEKYDDELRYGYLPLVDRALAAGKVPAWLQNLLLYELGWFFKKDAENHSETARITPEQTATFFELAAQVLRGVDVEQIPRYGVYPLANEIRTAFVALKGELPERPTVRVWSRDTEQRLTRVTYYSAPGRGSVDGIAFRVDGSLVEPVHAKSRTVRYLGREVLRELIVWLPGTGEVTASLDGEALRVITGSTEGVLRSFSPHGSLLHQLKDAVKVAWGLLRHDRTALLRVLVRADLAVLSKGHGATWVGKVARMLRPRYRDAWLLMDRDDQAHDNAEHLYRYLRQHRPDINAWFVIKRGSQDWERLAAEGFRLVPYGTLEHVLAAAQTRELVSSQIDHYVVSPPVTFWLRPLPWRFTWLQHGVTKDDLSRWVNPKPVSTVLTVTPQETASIVDDGTPYVWTRREVAHTGFPRHDALVAKAAAVPEEARTDVVLMPTWRGNLLDGDGSGNTRTIREGFWESDFVVNWLGLLASPALKEAADAAGLNIVFMPHPNMTPHLDPARLPEYVRLATYEDDDFQDVVAHASHVVTDYSSNAFEAALVNRPVLYFQFDHDEFFNGEHAYRKGYFDYASDGFGPVTQSLAETEQALVTMIRQGRGPAEPYATRIRETFTLPDGRACERVVEAIVAHRNPLDARRDPKNG</sequence>
<dbReference type="InterPro" id="IPR001173">
    <property type="entry name" value="Glyco_trans_2-like"/>
</dbReference>
<dbReference type="InterPro" id="IPR050834">
    <property type="entry name" value="Glycosyltransf_2"/>
</dbReference>
<dbReference type="eggNOG" id="COG1887">
    <property type="taxonomic scope" value="Bacteria"/>
</dbReference>
<dbReference type="Pfam" id="PF04464">
    <property type="entry name" value="Glyphos_transf"/>
    <property type="match status" value="1"/>
</dbReference>
<evidence type="ECO:0000259" key="1">
    <source>
        <dbReference type="Pfam" id="PF00535"/>
    </source>
</evidence>
<keyword evidence="2" id="KW-0808">Transferase</keyword>
<reference evidence="3" key="1">
    <citation type="submission" date="2009-11" db="EMBL/GenBank/DDBJ databases">
        <title>The complete chromosome of Xylanimonas cellulosilytica DSM 15894.</title>
        <authorList>
            <consortium name="US DOE Joint Genome Institute (JGI-PGF)"/>
            <person name="Lucas S."/>
            <person name="Copeland A."/>
            <person name="Lapidus A."/>
            <person name="Glavina del Rio T."/>
            <person name="Dalin E."/>
            <person name="Tice H."/>
            <person name="Bruce D."/>
            <person name="Goodwin L."/>
            <person name="Pitluck S."/>
            <person name="Kyrpides N."/>
            <person name="Mavromatis K."/>
            <person name="Ivanova N."/>
            <person name="Mikhailova N."/>
            <person name="Foster B."/>
            <person name="Clum A."/>
            <person name="Brettin T."/>
            <person name="Detter J.C."/>
            <person name="Han C."/>
            <person name="Larimer F."/>
            <person name="Land M."/>
            <person name="Hauser L."/>
            <person name="Markowitz V."/>
            <person name="Cheng J.F."/>
            <person name="Hugenholtz P."/>
            <person name="Woyke T."/>
            <person name="Wu D."/>
            <person name="Gehrich-Schroeter G."/>
            <person name="Schneider S."/>
            <person name="Pukall S.R."/>
            <person name="Klenk H.P."/>
            <person name="Eisen J.A."/>
        </authorList>
    </citation>
    <scope>NUCLEOTIDE SEQUENCE [LARGE SCALE GENOMIC DNA]</scope>
    <source>
        <strain evidence="3">DSM 15894 / CECT 5975 / LMG 20990 / XIL07</strain>
    </source>
</reference>
<organism evidence="2 3">
    <name type="scientific">Xylanimonas cellulosilytica (strain DSM 15894 / JCM 12276 / CECT 5975 / KCTC 9989 / LMG 20990 / NBRC 107835 / XIL07)</name>
    <dbReference type="NCBI Taxonomy" id="446471"/>
    <lineage>
        <taxon>Bacteria</taxon>
        <taxon>Bacillati</taxon>
        <taxon>Actinomycetota</taxon>
        <taxon>Actinomycetes</taxon>
        <taxon>Micrococcales</taxon>
        <taxon>Promicromonosporaceae</taxon>
        <taxon>Xylanimonas</taxon>
    </lineage>
</organism>
<dbReference type="CAZy" id="GT2">
    <property type="family name" value="Glycosyltransferase Family 2"/>
</dbReference>
<dbReference type="eggNOG" id="COG0463">
    <property type="taxonomic scope" value="Bacteria"/>
</dbReference>
<protein>
    <submittedName>
        <fullName evidence="2">Glycosyl transferase family 2</fullName>
    </submittedName>
</protein>
<dbReference type="KEGG" id="xce:Xcel_2584"/>
<dbReference type="PANTHER" id="PTHR43685">
    <property type="entry name" value="GLYCOSYLTRANSFERASE"/>
    <property type="match status" value="1"/>
</dbReference>
<reference evidence="2 3" key="2">
    <citation type="journal article" date="2010" name="Stand. Genomic Sci.">
        <title>Complete genome sequence of Xylanimonas cellulosilytica type strain (XIL07).</title>
        <authorList>
            <person name="Foster B."/>
            <person name="Pukall R."/>
            <person name="Abt B."/>
            <person name="Nolan M."/>
            <person name="Glavina Del Rio T."/>
            <person name="Chen F."/>
            <person name="Lucas S."/>
            <person name="Tice H."/>
            <person name="Pitluck S."/>
            <person name="Cheng J.-F."/>
            <person name="Chertkov O."/>
            <person name="Brettin T."/>
            <person name="Han C."/>
            <person name="Detter J.C."/>
            <person name="Bruce D."/>
            <person name="Goodwin L."/>
            <person name="Ivanova N."/>
            <person name="Mavromatis K."/>
            <person name="Pati A."/>
            <person name="Mikhailova N."/>
            <person name="Chen A."/>
            <person name="Palaniappan K."/>
            <person name="Land M."/>
            <person name="Hauser L."/>
            <person name="Chang Y.-J."/>
            <person name="Jeffries C.D."/>
            <person name="Chain P."/>
            <person name="Rohde M."/>
            <person name="Goeker M."/>
            <person name="Bristow J."/>
            <person name="Eisen J.A."/>
            <person name="Markowitz V."/>
            <person name="Hugenholtz P."/>
            <person name="Kyrpides N.C."/>
            <person name="Klenk H.-P."/>
            <person name="Lapidus A."/>
        </authorList>
    </citation>
    <scope>NUCLEOTIDE SEQUENCE [LARGE SCALE GENOMIC DNA]</scope>
    <source>
        <strain evidence="3">DSM 15894 / CECT 5975 / LMG 20990 / XIL07</strain>
    </source>
</reference>
<gene>
    <name evidence="2" type="ordered locus">Xcel_2584</name>
</gene>
<evidence type="ECO:0000313" key="2">
    <source>
        <dbReference type="EMBL" id="ACZ31598.1"/>
    </source>
</evidence>
<dbReference type="InterPro" id="IPR029044">
    <property type="entry name" value="Nucleotide-diphossugar_trans"/>
</dbReference>
<name>D1BX30_XYLCX</name>
<dbReference type="Proteomes" id="UP000002255">
    <property type="component" value="Chromosome"/>
</dbReference>